<sequence length="57" mass="6491">MILMITMASPFTYAFIIAAARIKNKKPLPKFLSDRLMGKDKLSVIEMTYPQISKNTI</sequence>
<dbReference type="PATRIC" id="fig|33036.3.peg.1554"/>
<gene>
    <name evidence="1" type="ORF">HMPREF3200_01569</name>
</gene>
<evidence type="ECO:0000313" key="1">
    <source>
        <dbReference type="EMBL" id="KWZ77069.1"/>
    </source>
</evidence>
<comment type="caution">
    <text evidence="1">The sequence shown here is derived from an EMBL/GenBank/DDBJ whole genome shotgun (WGS) entry which is preliminary data.</text>
</comment>
<accession>A0A133KC17</accession>
<name>A0A133KC17_9FIRM</name>
<evidence type="ECO:0000313" key="2">
    <source>
        <dbReference type="Proteomes" id="UP000070383"/>
    </source>
</evidence>
<proteinExistence type="predicted"/>
<dbReference type="EMBL" id="LRPM01000059">
    <property type="protein sequence ID" value="KWZ77069.1"/>
    <property type="molecule type" value="Genomic_DNA"/>
</dbReference>
<reference evidence="2" key="1">
    <citation type="submission" date="2016-01" db="EMBL/GenBank/DDBJ databases">
        <authorList>
            <person name="Mitreva M."/>
            <person name="Pepin K.H."/>
            <person name="Mihindukulasuriya K.A."/>
            <person name="Fulton R."/>
            <person name="Fronick C."/>
            <person name="O'Laughlin M."/>
            <person name="Miner T."/>
            <person name="Herter B."/>
            <person name="Rosa B.A."/>
            <person name="Cordes M."/>
            <person name="Tomlinson C."/>
            <person name="Wollam A."/>
            <person name="Palsikar V.B."/>
            <person name="Mardis E.R."/>
            <person name="Wilson R.K."/>
        </authorList>
    </citation>
    <scope>NUCLEOTIDE SEQUENCE [LARGE SCALE GENOMIC DNA]</scope>
    <source>
        <strain evidence="2">MJR8151</strain>
    </source>
</reference>
<dbReference type="Proteomes" id="UP000070383">
    <property type="component" value="Unassembled WGS sequence"/>
</dbReference>
<dbReference type="AlphaFoldDB" id="A0A133KC17"/>
<dbReference type="STRING" id="33036.HMPREF3200_01569"/>
<dbReference type="RefSeq" id="WP_231723880.1">
    <property type="nucleotide sequence ID" value="NZ_KQ955288.1"/>
</dbReference>
<organism evidence="1 2">
    <name type="scientific">Anaerococcus tetradius</name>
    <dbReference type="NCBI Taxonomy" id="33036"/>
    <lineage>
        <taxon>Bacteria</taxon>
        <taxon>Bacillati</taxon>
        <taxon>Bacillota</taxon>
        <taxon>Tissierellia</taxon>
        <taxon>Tissierellales</taxon>
        <taxon>Peptoniphilaceae</taxon>
        <taxon>Anaerococcus</taxon>
    </lineage>
</organism>
<protein>
    <submittedName>
        <fullName evidence="1">Uncharacterized protein</fullName>
    </submittedName>
</protein>
<keyword evidence="2" id="KW-1185">Reference proteome</keyword>